<dbReference type="GO" id="GO:0008270">
    <property type="term" value="F:zinc ion binding"/>
    <property type="evidence" value="ECO:0007669"/>
    <property type="project" value="UniProtKB-KW"/>
</dbReference>
<dbReference type="SMART" id="SM00575">
    <property type="entry name" value="ZnF_PMZ"/>
    <property type="match status" value="1"/>
</dbReference>
<evidence type="ECO:0000256" key="1">
    <source>
        <dbReference type="ARBA" id="ARBA00022723"/>
    </source>
</evidence>
<keyword evidence="3" id="KW-0862">Zinc</keyword>
<keyword evidence="1" id="KW-0479">Metal-binding</keyword>
<protein>
    <recommendedName>
        <fullName evidence="5">SWIM-type domain-containing protein</fullName>
    </recommendedName>
</protein>
<evidence type="ECO:0000259" key="5">
    <source>
        <dbReference type="PROSITE" id="PS50966"/>
    </source>
</evidence>
<evidence type="ECO:0000313" key="6">
    <source>
        <dbReference type="EMBL" id="KAK2641898.1"/>
    </source>
</evidence>
<sequence>MSTYLTTFLDEHVKDRTDTTKWCLNKFKVGDKWKETTVNLDERSCSCNEWDLDDLSCSHAMAVARFKGVSINSLVSDFYTTGFPKHAYEMGFNPVPDTEF</sequence>
<feature type="domain" description="SWIM-type" evidence="5">
    <location>
        <begin position="36"/>
        <end position="68"/>
    </location>
</feature>
<evidence type="ECO:0000256" key="3">
    <source>
        <dbReference type="ARBA" id="ARBA00022833"/>
    </source>
</evidence>
<dbReference type="Pfam" id="PF04434">
    <property type="entry name" value="SWIM"/>
    <property type="match status" value="1"/>
</dbReference>
<dbReference type="EMBL" id="JANJYI010000007">
    <property type="protein sequence ID" value="KAK2641898.1"/>
    <property type="molecule type" value="Genomic_DNA"/>
</dbReference>
<organism evidence="6 7">
    <name type="scientific">Dipteronia dyeriana</name>
    <dbReference type="NCBI Taxonomy" id="168575"/>
    <lineage>
        <taxon>Eukaryota</taxon>
        <taxon>Viridiplantae</taxon>
        <taxon>Streptophyta</taxon>
        <taxon>Embryophyta</taxon>
        <taxon>Tracheophyta</taxon>
        <taxon>Spermatophyta</taxon>
        <taxon>Magnoliopsida</taxon>
        <taxon>eudicotyledons</taxon>
        <taxon>Gunneridae</taxon>
        <taxon>Pentapetalae</taxon>
        <taxon>rosids</taxon>
        <taxon>malvids</taxon>
        <taxon>Sapindales</taxon>
        <taxon>Sapindaceae</taxon>
        <taxon>Hippocastanoideae</taxon>
        <taxon>Acereae</taxon>
        <taxon>Dipteronia</taxon>
    </lineage>
</organism>
<dbReference type="AlphaFoldDB" id="A0AAD9WTG5"/>
<evidence type="ECO:0000313" key="7">
    <source>
        <dbReference type="Proteomes" id="UP001280121"/>
    </source>
</evidence>
<keyword evidence="2 4" id="KW-0863">Zinc-finger</keyword>
<dbReference type="PROSITE" id="PS50966">
    <property type="entry name" value="ZF_SWIM"/>
    <property type="match status" value="1"/>
</dbReference>
<proteinExistence type="predicted"/>
<evidence type="ECO:0000256" key="2">
    <source>
        <dbReference type="ARBA" id="ARBA00022771"/>
    </source>
</evidence>
<accession>A0AAD9WTG5</accession>
<dbReference type="InterPro" id="IPR007527">
    <property type="entry name" value="Znf_SWIM"/>
</dbReference>
<evidence type="ECO:0000256" key="4">
    <source>
        <dbReference type="PROSITE-ProRule" id="PRU00325"/>
    </source>
</evidence>
<comment type="caution">
    <text evidence="6">The sequence shown here is derived from an EMBL/GenBank/DDBJ whole genome shotgun (WGS) entry which is preliminary data.</text>
</comment>
<gene>
    <name evidence="6" type="ORF">Ddye_023661</name>
</gene>
<name>A0AAD9WTG5_9ROSI</name>
<dbReference type="Proteomes" id="UP001280121">
    <property type="component" value="Unassembled WGS sequence"/>
</dbReference>
<dbReference type="InterPro" id="IPR006564">
    <property type="entry name" value="Znf_PMZ"/>
</dbReference>
<keyword evidence="7" id="KW-1185">Reference proteome</keyword>
<reference evidence="6" key="1">
    <citation type="journal article" date="2023" name="Plant J.">
        <title>Genome sequences and population genomics provide insights into the demographic history, inbreeding, and mutation load of two 'living fossil' tree species of Dipteronia.</title>
        <authorList>
            <person name="Feng Y."/>
            <person name="Comes H.P."/>
            <person name="Chen J."/>
            <person name="Zhu S."/>
            <person name="Lu R."/>
            <person name="Zhang X."/>
            <person name="Li P."/>
            <person name="Qiu J."/>
            <person name="Olsen K.M."/>
            <person name="Qiu Y."/>
        </authorList>
    </citation>
    <scope>NUCLEOTIDE SEQUENCE</scope>
    <source>
        <strain evidence="6">KIB01</strain>
    </source>
</reference>